<protein>
    <recommendedName>
        <fullName evidence="1">E2 ubiquitin-conjugating enzyme</fullName>
        <ecNumber evidence="1">2.3.2.23</ecNumber>
    </recommendedName>
</protein>
<organism evidence="10 11">
    <name type="scientific">Collybiopsis confluens</name>
    <dbReference type="NCBI Taxonomy" id="2823264"/>
    <lineage>
        <taxon>Eukaryota</taxon>
        <taxon>Fungi</taxon>
        <taxon>Dikarya</taxon>
        <taxon>Basidiomycota</taxon>
        <taxon>Agaricomycotina</taxon>
        <taxon>Agaricomycetes</taxon>
        <taxon>Agaricomycetidae</taxon>
        <taxon>Agaricales</taxon>
        <taxon>Marasmiineae</taxon>
        <taxon>Omphalotaceae</taxon>
        <taxon>Collybiopsis</taxon>
    </lineage>
</organism>
<dbReference type="CDD" id="cd23804">
    <property type="entry name" value="UBCc_UBE2S"/>
    <property type="match status" value="1"/>
</dbReference>
<dbReference type="PROSITE" id="PS50127">
    <property type="entry name" value="UBC_2"/>
    <property type="match status" value="1"/>
</dbReference>
<evidence type="ECO:0000313" key="11">
    <source>
        <dbReference type="Proteomes" id="UP000518752"/>
    </source>
</evidence>
<dbReference type="InterPro" id="IPR016135">
    <property type="entry name" value="UBQ-conjugating_enzyme/RWD"/>
</dbReference>
<dbReference type="AlphaFoldDB" id="A0A8H5M7X8"/>
<feature type="compositionally biased region" description="Low complexity" evidence="8">
    <location>
        <begin position="246"/>
        <end position="276"/>
    </location>
</feature>
<feature type="region of interest" description="Disordered" evidence="8">
    <location>
        <begin position="221"/>
        <end position="360"/>
    </location>
</feature>
<gene>
    <name evidence="10" type="ORF">D9757_007377</name>
</gene>
<dbReference type="OrthoDB" id="10069349at2759"/>
<evidence type="ECO:0000256" key="7">
    <source>
        <dbReference type="RuleBase" id="RU362109"/>
    </source>
</evidence>
<proteinExistence type="inferred from homology"/>
<dbReference type="Pfam" id="PF00179">
    <property type="entry name" value="UQ_con"/>
    <property type="match status" value="1"/>
</dbReference>
<keyword evidence="11" id="KW-1185">Reference proteome</keyword>
<dbReference type="Gene3D" id="3.10.110.10">
    <property type="entry name" value="Ubiquitin Conjugating Enzyme"/>
    <property type="match status" value="1"/>
</dbReference>
<keyword evidence="3 7" id="KW-0547">Nucleotide-binding</keyword>
<evidence type="ECO:0000256" key="3">
    <source>
        <dbReference type="ARBA" id="ARBA00022741"/>
    </source>
</evidence>
<dbReference type="InterPro" id="IPR050113">
    <property type="entry name" value="Ub_conjugating_enzyme"/>
</dbReference>
<comment type="caution">
    <text evidence="10">The sequence shown here is derived from an EMBL/GenBank/DDBJ whole genome shotgun (WGS) entry which is preliminary data.</text>
</comment>
<feature type="compositionally biased region" description="Basic and acidic residues" evidence="8">
    <location>
        <begin position="229"/>
        <end position="245"/>
    </location>
</feature>
<feature type="domain" description="UBC core" evidence="9">
    <location>
        <begin position="75"/>
        <end position="223"/>
    </location>
</feature>
<evidence type="ECO:0000256" key="4">
    <source>
        <dbReference type="ARBA" id="ARBA00022786"/>
    </source>
</evidence>
<dbReference type="Proteomes" id="UP000518752">
    <property type="component" value="Unassembled WGS sequence"/>
</dbReference>
<evidence type="ECO:0000256" key="5">
    <source>
        <dbReference type="ARBA" id="ARBA00022840"/>
    </source>
</evidence>
<dbReference type="EMBL" id="JAACJN010000046">
    <property type="protein sequence ID" value="KAF5383946.1"/>
    <property type="molecule type" value="Genomic_DNA"/>
</dbReference>
<evidence type="ECO:0000256" key="8">
    <source>
        <dbReference type="SAM" id="MobiDB-lite"/>
    </source>
</evidence>
<sequence length="372" mass="39653">MGQWNLKADVLVATYCHCFDRASRIVALTAIKIRNSNSTSDCPLPSSPQSPLLATPNNLREAPASKLLKMSISPQALRRLMREISELKRSPPEGIRIQDNDDDSNMLDVVGIIQGPEGTPYAGGYFRVKFLFTPEFPASPPKCTLLTKIFHPNVSSSGEICVNTLKRDWKSTYGIEHILVTVKCLLIYPNPESALDEEAGKLLLEDYDAYASRAKLITGVHATPRGGKRPTEFDIPSREDAEKADPSSPNATPAPSTAVATSSPSSSSTSSSSSASRVGPPIITAPPKSSTNIPSSVAIPFSLTVSPKKDTSTGLRHVSPSPLAPADANIEPSIDKSLSGKNSNGGRAEKDKLGIINGGGMPVVLLQGEQRL</sequence>
<dbReference type="GO" id="GO:0061631">
    <property type="term" value="F:ubiquitin conjugating enzyme activity"/>
    <property type="evidence" value="ECO:0007669"/>
    <property type="project" value="UniProtKB-EC"/>
</dbReference>
<keyword evidence="4 7" id="KW-0833">Ubl conjugation pathway</keyword>
<reference evidence="10 11" key="1">
    <citation type="journal article" date="2020" name="ISME J.">
        <title>Uncovering the hidden diversity of litter-decomposition mechanisms in mushroom-forming fungi.</title>
        <authorList>
            <person name="Floudas D."/>
            <person name="Bentzer J."/>
            <person name="Ahren D."/>
            <person name="Johansson T."/>
            <person name="Persson P."/>
            <person name="Tunlid A."/>
        </authorList>
    </citation>
    <scope>NUCLEOTIDE SEQUENCE [LARGE SCALE GENOMIC DNA]</scope>
    <source>
        <strain evidence="10 11">CBS 406.79</strain>
    </source>
</reference>
<evidence type="ECO:0000256" key="2">
    <source>
        <dbReference type="ARBA" id="ARBA00022679"/>
    </source>
</evidence>
<dbReference type="SMART" id="SM00212">
    <property type="entry name" value="UBCc"/>
    <property type="match status" value="1"/>
</dbReference>
<keyword evidence="5 7" id="KW-0067">ATP-binding</keyword>
<evidence type="ECO:0000259" key="9">
    <source>
        <dbReference type="PROSITE" id="PS50127"/>
    </source>
</evidence>
<name>A0A8H5M7X8_9AGAR</name>
<keyword evidence="2" id="KW-0808">Transferase</keyword>
<dbReference type="EC" id="2.3.2.23" evidence="1"/>
<evidence type="ECO:0000256" key="1">
    <source>
        <dbReference type="ARBA" id="ARBA00012486"/>
    </source>
</evidence>
<dbReference type="PROSITE" id="PS00183">
    <property type="entry name" value="UBC_1"/>
    <property type="match status" value="1"/>
</dbReference>
<feature type="active site" description="Glycyl thioester intermediate" evidence="6">
    <location>
        <position position="161"/>
    </location>
</feature>
<dbReference type="PANTHER" id="PTHR24067">
    <property type="entry name" value="UBIQUITIN-CONJUGATING ENZYME E2"/>
    <property type="match status" value="1"/>
</dbReference>
<evidence type="ECO:0000313" key="10">
    <source>
        <dbReference type="EMBL" id="KAF5383946.1"/>
    </source>
</evidence>
<dbReference type="InterPro" id="IPR000608">
    <property type="entry name" value="UBC"/>
</dbReference>
<dbReference type="GO" id="GO:0005524">
    <property type="term" value="F:ATP binding"/>
    <property type="evidence" value="ECO:0007669"/>
    <property type="project" value="UniProtKB-UniRule"/>
</dbReference>
<comment type="similarity">
    <text evidence="7">Belongs to the ubiquitin-conjugating enzyme family.</text>
</comment>
<evidence type="ECO:0000256" key="6">
    <source>
        <dbReference type="PROSITE-ProRule" id="PRU10133"/>
    </source>
</evidence>
<dbReference type="InterPro" id="IPR023313">
    <property type="entry name" value="UBQ-conjugating_AS"/>
</dbReference>
<accession>A0A8H5M7X8</accession>
<dbReference type="SUPFAM" id="SSF54495">
    <property type="entry name" value="UBC-like"/>
    <property type="match status" value="1"/>
</dbReference>
<dbReference type="FunFam" id="3.10.110.10:FF:000031">
    <property type="entry name" value="Ubiquitin-conjugating enzyme E2 22"/>
    <property type="match status" value="1"/>
</dbReference>